<reference evidence="1" key="1">
    <citation type="submission" date="2019-08" db="EMBL/GenBank/DDBJ databases">
        <title>The genome of the North American firefly Photinus pyralis.</title>
        <authorList>
            <consortium name="Photinus pyralis genome working group"/>
            <person name="Fallon T.R."/>
            <person name="Sander Lower S.E."/>
            <person name="Weng J.-K."/>
        </authorList>
    </citation>
    <scope>NUCLEOTIDE SEQUENCE</scope>
    <source>
        <strain evidence="1">TRF0915ILg1</strain>
        <tissue evidence="1">Whole body</tissue>
    </source>
</reference>
<sequence length="145" mass="16643">MEPDDDARIHYEHAENDLLERIQCNIRNNIPHQFNNKKKKANQTWYRGFTQRYQQISPRAPEATSAARAQSSNKINVNKYSDILINEMKKYNFGAADLPKILAQKDKKQVGAIVNAERGNSCAHPADFFVPPMLMTPQMVDLLEL</sequence>
<accession>A0A8K0D1B7</accession>
<proteinExistence type="predicted"/>
<organism evidence="1 2">
    <name type="scientific">Ignelater luminosus</name>
    <name type="common">Cucubano</name>
    <name type="synonym">Pyrophorus luminosus</name>
    <dbReference type="NCBI Taxonomy" id="2038154"/>
    <lineage>
        <taxon>Eukaryota</taxon>
        <taxon>Metazoa</taxon>
        <taxon>Ecdysozoa</taxon>
        <taxon>Arthropoda</taxon>
        <taxon>Hexapoda</taxon>
        <taxon>Insecta</taxon>
        <taxon>Pterygota</taxon>
        <taxon>Neoptera</taxon>
        <taxon>Endopterygota</taxon>
        <taxon>Coleoptera</taxon>
        <taxon>Polyphaga</taxon>
        <taxon>Elateriformia</taxon>
        <taxon>Elateroidea</taxon>
        <taxon>Elateridae</taxon>
        <taxon>Agrypninae</taxon>
        <taxon>Pyrophorini</taxon>
        <taxon>Ignelater</taxon>
    </lineage>
</organism>
<dbReference type="AlphaFoldDB" id="A0A8K0D1B7"/>
<comment type="caution">
    <text evidence="1">The sequence shown here is derived from an EMBL/GenBank/DDBJ whole genome shotgun (WGS) entry which is preliminary data.</text>
</comment>
<protein>
    <submittedName>
        <fullName evidence="1">Uncharacterized protein</fullName>
    </submittedName>
</protein>
<name>A0A8K0D1B7_IGNLU</name>
<dbReference type="Proteomes" id="UP000801492">
    <property type="component" value="Unassembled WGS sequence"/>
</dbReference>
<evidence type="ECO:0000313" key="2">
    <source>
        <dbReference type="Proteomes" id="UP000801492"/>
    </source>
</evidence>
<evidence type="ECO:0000313" key="1">
    <source>
        <dbReference type="EMBL" id="KAF2897560.1"/>
    </source>
</evidence>
<gene>
    <name evidence="1" type="ORF">ILUMI_08615</name>
</gene>
<keyword evidence="2" id="KW-1185">Reference proteome</keyword>
<dbReference type="EMBL" id="VTPC01004058">
    <property type="protein sequence ID" value="KAF2897560.1"/>
    <property type="molecule type" value="Genomic_DNA"/>
</dbReference>